<dbReference type="Gene3D" id="3.30.420.10">
    <property type="entry name" value="Ribonuclease H-like superfamily/Ribonuclease H"/>
    <property type="match status" value="1"/>
</dbReference>
<feature type="domain" description="Integrase catalytic" evidence="2">
    <location>
        <begin position="122"/>
        <end position="280"/>
    </location>
</feature>
<dbReference type="PROSITE" id="PS50994">
    <property type="entry name" value="INTEGRASE"/>
    <property type="match status" value="1"/>
</dbReference>
<dbReference type="GeneTree" id="ENSGT01000000214408"/>
<dbReference type="GO" id="GO:0015074">
    <property type="term" value="P:DNA integration"/>
    <property type="evidence" value="ECO:0007669"/>
    <property type="project" value="InterPro"/>
</dbReference>
<name>A0A3B4TDE7_SERDU</name>
<dbReference type="AlphaFoldDB" id="A0A3B4TDE7"/>
<dbReference type="Pfam" id="PF00665">
    <property type="entry name" value="rve"/>
    <property type="match status" value="1"/>
</dbReference>
<reference evidence="3" key="1">
    <citation type="submission" date="2025-08" db="UniProtKB">
        <authorList>
            <consortium name="Ensembl"/>
        </authorList>
    </citation>
    <scope>IDENTIFICATION</scope>
</reference>
<accession>A0A3B4TDE7</accession>
<dbReference type="Pfam" id="PF17921">
    <property type="entry name" value="Integrase_H2C2"/>
    <property type="match status" value="1"/>
</dbReference>
<dbReference type="STRING" id="41447.ENSSDUP00000004113"/>
<dbReference type="PANTHER" id="PTHR37984">
    <property type="entry name" value="PROTEIN CBG26694"/>
    <property type="match status" value="1"/>
</dbReference>
<sequence length="358" mass="40702">MGDRRPPRPEGRKTSLPAVRRLLRKWDRLHIQEGVLKRKVTERHTGLSLSQIVVPMSKTQELWEKYHNTSGHIGVAKMEALLRKAFYWPGMTTNLREWAATCVGCVQQKRGPEVRAPLVPIVTSYPLETVAIDYLSLGRHCDTYPYLLVMTDLFSKYGWAIPTRDQTAATTTRVLWCHLIQPWGCPERILSNQGAAFESSLVAQLCSLYGCTKVRTTPYRPQGNGACERFNKTLLSLLGTLSQEDQVHWPDHLPTLLQMYNNTIHETTGLTPHFVMFGRHACLPVETAVGAPPLTQRHDLEGWVHKHNQTLHKVYQQVAAKTRESRMRDKDRPCGRCIRSSCHSSSCNPRTEKRTASS</sequence>
<dbReference type="Proteomes" id="UP000261420">
    <property type="component" value="Unplaced"/>
</dbReference>
<dbReference type="FunFam" id="3.30.420.10:FF:000032">
    <property type="entry name" value="Retrovirus-related Pol polyprotein from transposon 297-like Protein"/>
    <property type="match status" value="1"/>
</dbReference>
<dbReference type="PANTHER" id="PTHR37984:SF15">
    <property type="entry name" value="INTEGRASE CATALYTIC DOMAIN-CONTAINING PROTEIN"/>
    <property type="match status" value="1"/>
</dbReference>
<dbReference type="OMA" id="CIRSSCH"/>
<dbReference type="InterPro" id="IPR012337">
    <property type="entry name" value="RNaseH-like_sf"/>
</dbReference>
<dbReference type="InterPro" id="IPR036397">
    <property type="entry name" value="RNaseH_sf"/>
</dbReference>
<dbReference type="Ensembl" id="ENSSDUT00000004207.1">
    <property type="protein sequence ID" value="ENSSDUP00000004113.1"/>
    <property type="gene ID" value="ENSSDUG00000003078.1"/>
</dbReference>
<proteinExistence type="predicted"/>
<dbReference type="FunFam" id="1.10.340.70:FF:000001">
    <property type="entry name" value="Retrovirus-related Pol polyprotein from transposon gypsy-like Protein"/>
    <property type="match status" value="1"/>
</dbReference>
<evidence type="ECO:0000313" key="4">
    <source>
        <dbReference type="Proteomes" id="UP000261420"/>
    </source>
</evidence>
<evidence type="ECO:0000256" key="1">
    <source>
        <dbReference type="ARBA" id="ARBA00039658"/>
    </source>
</evidence>
<evidence type="ECO:0000259" key="2">
    <source>
        <dbReference type="PROSITE" id="PS50994"/>
    </source>
</evidence>
<evidence type="ECO:0000313" key="3">
    <source>
        <dbReference type="Ensembl" id="ENSSDUP00000004113.1"/>
    </source>
</evidence>
<reference evidence="3" key="2">
    <citation type="submission" date="2025-09" db="UniProtKB">
        <authorList>
            <consortium name="Ensembl"/>
        </authorList>
    </citation>
    <scope>IDENTIFICATION</scope>
</reference>
<dbReference type="InterPro" id="IPR050951">
    <property type="entry name" value="Retrovirus_Pol_polyprotein"/>
</dbReference>
<keyword evidence="4" id="KW-1185">Reference proteome</keyword>
<protein>
    <recommendedName>
        <fullName evidence="1">Gypsy retrotransposon integrase-like protein 1</fullName>
    </recommendedName>
</protein>
<organism evidence="3 4">
    <name type="scientific">Seriola dumerili</name>
    <name type="common">Greater amberjack</name>
    <name type="synonym">Caranx dumerili</name>
    <dbReference type="NCBI Taxonomy" id="41447"/>
    <lineage>
        <taxon>Eukaryota</taxon>
        <taxon>Metazoa</taxon>
        <taxon>Chordata</taxon>
        <taxon>Craniata</taxon>
        <taxon>Vertebrata</taxon>
        <taxon>Euteleostomi</taxon>
        <taxon>Actinopterygii</taxon>
        <taxon>Neopterygii</taxon>
        <taxon>Teleostei</taxon>
        <taxon>Neoteleostei</taxon>
        <taxon>Acanthomorphata</taxon>
        <taxon>Carangaria</taxon>
        <taxon>Carangiformes</taxon>
        <taxon>Carangidae</taxon>
        <taxon>Seriola</taxon>
    </lineage>
</organism>
<dbReference type="SUPFAM" id="SSF53098">
    <property type="entry name" value="Ribonuclease H-like"/>
    <property type="match status" value="1"/>
</dbReference>
<dbReference type="InterPro" id="IPR001584">
    <property type="entry name" value="Integrase_cat-core"/>
</dbReference>
<dbReference type="GO" id="GO:0003676">
    <property type="term" value="F:nucleic acid binding"/>
    <property type="evidence" value="ECO:0007669"/>
    <property type="project" value="InterPro"/>
</dbReference>
<dbReference type="Gene3D" id="1.10.340.70">
    <property type="match status" value="1"/>
</dbReference>
<dbReference type="InterPro" id="IPR041588">
    <property type="entry name" value="Integrase_H2C2"/>
</dbReference>